<accession>A0A0G1M551</accession>
<dbReference type="SUPFAM" id="SSF53955">
    <property type="entry name" value="Lysozyme-like"/>
    <property type="match status" value="1"/>
</dbReference>
<dbReference type="EMBL" id="LCKS01000003">
    <property type="protein sequence ID" value="KKU03207.1"/>
    <property type="molecule type" value="Genomic_DNA"/>
</dbReference>
<keyword evidence="1" id="KW-1133">Transmembrane helix</keyword>
<evidence type="ECO:0000256" key="1">
    <source>
        <dbReference type="SAM" id="Phobius"/>
    </source>
</evidence>
<organism evidence="2 3">
    <name type="scientific">Candidatus Amesbacteria bacterium GW2011_GWC2_45_19</name>
    <dbReference type="NCBI Taxonomy" id="1618366"/>
    <lineage>
        <taxon>Bacteria</taxon>
        <taxon>Candidatus Amesiibacteriota</taxon>
    </lineage>
</organism>
<gene>
    <name evidence="2" type="ORF">UX05_C0003G0046</name>
</gene>
<sequence length="203" mass="22193">MILLPLSCKIKIMNRVLWLVSFAVGVPSTLTAAILLFFTFSPAPTAAPPPAPRILSASTPAFPSISSAVFAADARPAVLHKYLNRYKSPLVPLANYLVTIADRYSLDYRLLVAIAQQESNLCKKIIPSSYNCWGYGIYGDKVTKFGSYEEAIDAVARGLKKNYIDAGLTSPEEIMVKYTPSSPEKGGSWAKGINQFLNEIELL</sequence>
<keyword evidence="1" id="KW-0472">Membrane</keyword>
<keyword evidence="1" id="KW-0812">Transmembrane</keyword>
<proteinExistence type="predicted"/>
<reference evidence="2 3" key="1">
    <citation type="journal article" date="2015" name="Nature">
        <title>rRNA introns, odd ribosomes, and small enigmatic genomes across a large radiation of phyla.</title>
        <authorList>
            <person name="Brown C.T."/>
            <person name="Hug L.A."/>
            <person name="Thomas B.C."/>
            <person name="Sharon I."/>
            <person name="Castelle C.J."/>
            <person name="Singh A."/>
            <person name="Wilkins M.J."/>
            <person name="Williams K.H."/>
            <person name="Banfield J.F."/>
        </authorList>
    </citation>
    <scope>NUCLEOTIDE SEQUENCE [LARGE SCALE GENOMIC DNA]</scope>
</reference>
<evidence type="ECO:0000313" key="3">
    <source>
        <dbReference type="Proteomes" id="UP000034264"/>
    </source>
</evidence>
<dbReference type="InterPro" id="IPR023346">
    <property type="entry name" value="Lysozyme-like_dom_sf"/>
</dbReference>
<comment type="caution">
    <text evidence="2">The sequence shown here is derived from an EMBL/GenBank/DDBJ whole genome shotgun (WGS) entry which is preliminary data.</text>
</comment>
<name>A0A0G1M551_9BACT</name>
<dbReference type="AlphaFoldDB" id="A0A0G1M551"/>
<protein>
    <recommendedName>
        <fullName evidence="4">Mannosyl-glycoprotein endo-beta-N-acetylglucosamidase-like domain-containing protein</fullName>
    </recommendedName>
</protein>
<feature type="transmembrane region" description="Helical" evidence="1">
    <location>
        <begin position="16"/>
        <end position="40"/>
    </location>
</feature>
<evidence type="ECO:0000313" key="2">
    <source>
        <dbReference type="EMBL" id="KKU03207.1"/>
    </source>
</evidence>
<evidence type="ECO:0008006" key="4">
    <source>
        <dbReference type="Google" id="ProtNLM"/>
    </source>
</evidence>
<dbReference type="Proteomes" id="UP000034264">
    <property type="component" value="Unassembled WGS sequence"/>
</dbReference>